<feature type="region of interest" description="Disordered" evidence="1">
    <location>
        <begin position="81"/>
        <end position="104"/>
    </location>
</feature>
<dbReference type="InterPro" id="IPR027383">
    <property type="entry name" value="Znf_put"/>
</dbReference>
<feature type="compositionally biased region" description="Basic and acidic residues" evidence="1">
    <location>
        <begin position="220"/>
        <end position="232"/>
    </location>
</feature>
<keyword evidence="2" id="KW-1133">Transmembrane helix</keyword>
<feature type="compositionally biased region" description="Basic and acidic residues" evidence="1">
    <location>
        <begin position="200"/>
        <end position="212"/>
    </location>
</feature>
<dbReference type="AlphaFoldDB" id="A0A916Z1N4"/>
<keyword evidence="2" id="KW-0472">Membrane</keyword>
<dbReference type="RefSeq" id="WP_188992932.1">
    <property type="nucleotide sequence ID" value="NZ_BMHP01000002.1"/>
</dbReference>
<feature type="transmembrane region" description="Helical" evidence="2">
    <location>
        <begin position="108"/>
        <end position="129"/>
    </location>
</feature>
<keyword evidence="2" id="KW-0812">Transmembrane</keyword>
<gene>
    <name evidence="4" type="ORF">GCM10010911_32090</name>
</gene>
<feature type="domain" description="Putative zinc-finger" evidence="3">
    <location>
        <begin position="3"/>
        <end position="36"/>
    </location>
</feature>
<evidence type="ECO:0000256" key="1">
    <source>
        <dbReference type="SAM" id="MobiDB-lite"/>
    </source>
</evidence>
<comment type="caution">
    <text evidence="4">The sequence shown here is derived from an EMBL/GenBank/DDBJ whole genome shotgun (WGS) entry which is preliminary data.</text>
</comment>
<dbReference type="EMBL" id="BMHP01000002">
    <property type="protein sequence ID" value="GGD71723.1"/>
    <property type="molecule type" value="Genomic_DNA"/>
</dbReference>
<keyword evidence="5" id="KW-1185">Reference proteome</keyword>
<evidence type="ECO:0000313" key="4">
    <source>
        <dbReference type="EMBL" id="GGD71723.1"/>
    </source>
</evidence>
<feature type="compositionally biased region" description="Low complexity" evidence="1">
    <location>
        <begin position="178"/>
        <end position="199"/>
    </location>
</feature>
<proteinExistence type="predicted"/>
<evidence type="ECO:0000313" key="5">
    <source>
        <dbReference type="Proteomes" id="UP000612456"/>
    </source>
</evidence>
<evidence type="ECO:0000256" key="2">
    <source>
        <dbReference type="SAM" id="Phobius"/>
    </source>
</evidence>
<organism evidence="4 5">
    <name type="scientific">Paenibacillus nasutitermitis</name>
    <dbReference type="NCBI Taxonomy" id="1652958"/>
    <lineage>
        <taxon>Bacteria</taxon>
        <taxon>Bacillati</taxon>
        <taxon>Bacillota</taxon>
        <taxon>Bacilli</taxon>
        <taxon>Bacillales</taxon>
        <taxon>Paenibacillaceae</taxon>
        <taxon>Paenibacillus</taxon>
    </lineage>
</organism>
<reference evidence="4" key="1">
    <citation type="journal article" date="2014" name="Int. J. Syst. Evol. Microbiol.">
        <title>Complete genome sequence of Corynebacterium casei LMG S-19264T (=DSM 44701T), isolated from a smear-ripened cheese.</title>
        <authorList>
            <consortium name="US DOE Joint Genome Institute (JGI-PGF)"/>
            <person name="Walter F."/>
            <person name="Albersmeier A."/>
            <person name="Kalinowski J."/>
            <person name="Ruckert C."/>
        </authorList>
    </citation>
    <scope>NUCLEOTIDE SEQUENCE</scope>
    <source>
        <strain evidence="4">CGMCC 1.15178</strain>
    </source>
</reference>
<sequence length="372" mass="39494">MNCQEVMEYMQRELDGDLDDRETEILMTHTRHCPECTAVFERLKLLSAGLDNLPKVTPGYSLVDAIMPKLLELQTSAELMAADPVRGEEPEGSIPRRRQTQERRKNRFSYRIMGGVVAAGIVVGLVFIANPFEGFIRTNSSDDSAMTADTFSADTASKSGTFSSQSTANSNAPKSNDEVSVSGNNGVSESASVQDQAASDSKDTASSDKIQRSENPAAKDIAEQDSPAKGEKSASPAAEPEASQPDRLGNSSGNGAAKSDEPTSAAPLPGIAPPDANNADSAAGMSAIIHDPVVPSPDKRYAAAVVDGAMQIYTTSDNVKIFQGEKRTSELTNLVWAADSKTFTYETAAADGKQEVYVVDLTALSESLKADE</sequence>
<accession>A0A916Z1N4</accession>
<feature type="compositionally biased region" description="Low complexity" evidence="1">
    <location>
        <begin position="233"/>
        <end position="245"/>
    </location>
</feature>
<reference evidence="4" key="2">
    <citation type="submission" date="2020-09" db="EMBL/GenBank/DDBJ databases">
        <authorList>
            <person name="Sun Q."/>
            <person name="Zhou Y."/>
        </authorList>
    </citation>
    <scope>NUCLEOTIDE SEQUENCE</scope>
    <source>
        <strain evidence="4">CGMCC 1.15178</strain>
    </source>
</reference>
<name>A0A916Z1N4_9BACL</name>
<feature type="compositionally biased region" description="Low complexity" evidence="1">
    <location>
        <begin position="273"/>
        <end position="283"/>
    </location>
</feature>
<dbReference type="Proteomes" id="UP000612456">
    <property type="component" value="Unassembled WGS sequence"/>
</dbReference>
<protein>
    <recommendedName>
        <fullName evidence="3">Putative zinc-finger domain-containing protein</fullName>
    </recommendedName>
</protein>
<feature type="region of interest" description="Disordered" evidence="1">
    <location>
        <begin position="155"/>
        <end position="283"/>
    </location>
</feature>
<evidence type="ECO:0000259" key="3">
    <source>
        <dbReference type="Pfam" id="PF13490"/>
    </source>
</evidence>
<dbReference type="Pfam" id="PF13490">
    <property type="entry name" value="zf-HC2"/>
    <property type="match status" value="1"/>
</dbReference>
<feature type="compositionally biased region" description="Polar residues" evidence="1">
    <location>
        <begin position="155"/>
        <end position="174"/>
    </location>
</feature>